<keyword evidence="2" id="KW-0808">Transferase</keyword>
<dbReference type="SUPFAM" id="SSF69593">
    <property type="entry name" value="Glycerol-3-phosphate (1)-acyltransferase"/>
    <property type="match status" value="1"/>
</dbReference>
<dbReference type="PANTHER" id="PTHR10434:SF11">
    <property type="entry name" value="1-ACYL-SN-GLYCEROL-3-PHOSPHATE ACYLTRANSFERASE"/>
    <property type="match status" value="1"/>
</dbReference>
<dbReference type="InterPro" id="IPR002123">
    <property type="entry name" value="Plipid/glycerol_acylTrfase"/>
</dbReference>
<keyword evidence="4" id="KW-0472">Membrane</keyword>
<evidence type="ECO:0000256" key="4">
    <source>
        <dbReference type="SAM" id="Phobius"/>
    </source>
</evidence>
<dbReference type="PANTHER" id="PTHR10434">
    <property type="entry name" value="1-ACYL-SN-GLYCEROL-3-PHOSPHATE ACYLTRANSFERASE"/>
    <property type="match status" value="1"/>
</dbReference>
<proteinExistence type="predicted"/>
<dbReference type="PROSITE" id="PS51257">
    <property type="entry name" value="PROKAR_LIPOPROTEIN"/>
    <property type="match status" value="1"/>
</dbReference>
<feature type="domain" description="Phospholipid/glycerol acyltransferase" evidence="5">
    <location>
        <begin position="70"/>
        <end position="184"/>
    </location>
</feature>
<evidence type="ECO:0000313" key="6">
    <source>
        <dbReference type="EMBL" id="MFC0590416.1"/>
    </source>
</evidence>
<dbReference type="GO" id="GO:0016746">
    <property type="term" value="F:acyltransferase activity"/>
    <property type="evidence" value="ECO:0007669"/>
    <property type="project" value="UniProtKB-KW"/>
</dbReference>
<evidence type="ECO:0000313" key="7">
    <source>
        <dbReference type="Proteomes" id="UP001589943"/>
    </source>
</evidence>
<comment type="pathway">
    <text evidence="1">Lipid metabolism.</text>
</comment>
<evidence type="ECO:0000259" key="5">
    <source>
        <dbReference type="SMART" id="SM00563"/>
    </source>
</evidence>
<organism evidence="6 7">
    <name type="scientific">Novosphingobium aquiterrae</name>
    <dbReference type="NCBI Taxonomy" id="624388"/>
    <lineage>
        <taxon>Bacteria</taxon>
        <taxon>Pseudomonadati</taxon>
        <taxon>Pseudomonadota</taxon>
        <taxon>Alphaproteobacteria</taxon>
        <taxon>Sphingomonadales</taxon>
        <taxon>Sphingomonadaceae</taxon>
        <taxon>Novosphingobium</taxon>
    </lineage>
</organism>
<evidence type="ECO:0000256" key="3">
    <source>
        <dbReference type="ARBA" id="ARBA00023315"/>
    </source>
</evidence>
<keyword evidence="4" id="KW-0812">Transmembrane</keyword>
<comment type="caution">
    <text evidence="6">The sequence shown here is derived from an EMBL/GenBank/DDBJ whole genome shotgun (WGS) entry which is preliminary data.</text>
</comment>
<reference evidence="6 7" key="1">
    <citation type="submission" date="2024-09" db="EMBL/GenBank/DDBJ databases">
        <authorList>
            <person name="Sun Q."/>
            <person name="Mori K."/>
        </authorList>
    </citation>
    <scope>NUCLEOTIDE SEQUENCE [LARGE SCALE GENOMIC DNA]</scope>
    <source>
        <strain evidence="6 7">NCAIM B.02537</strain>
    </source>
</reference>
<dbReference type="EMBL" id="JBHLTL010000011">
    <property type="protein sequence ID" value="MFC0590416.1"/>
    <property type="molecule type" value="Genomic_DNA"/>
</dbReference>
<protein>
    <submittedName>
        <fullName evidence="6">Lysophospholipid acyltransferase family protein</fullName>
    </submittedName>
</protein>
<keyword evidence="3 6" id="KW-0012">Acyltransferase</keyword>
<accession>A0ABV6PKN6</accession>
<dbReference type="SMART" id="SM00563">
    <property type="entry name" value="PlsC"/>
    <property type="match status" value="1"/>
</dbReference>
<name>A0ABV6PKN6_9SPHN</name>
<sequence length="228" mass="24988">MRVLRSLAFYLAFYGATLFIVLACLIVLPTGSARLFRATVHSWSAWQRICCKHLLGITVRVEGAFPPGPVLVALKHEAAFEAIDLPQLIDNPGVFTKVELMRIPLWGLAGRRYGLVSVERDQGARALRHMLGEARALIAQGRPLAIFPEGTRTPHGERPELKSGFAGLYKLLGLPVVAVALDSGRLYQRFVKQPGVITYKLSEPIPPGLPREEAEARVHAAINALNPS</sequence>
<evidence type="ECO:0000256" key="1">
    <source>
        <dbReference type="ARBA" id="ARBA00005189"/>
    </source>
</evidence>
<gene>
    <name evidence="6" type="ORF">ACFFF7_13470</name>
</gene>
<keyword evidence="7" id="KW-1185">Reference proteome</keyword>
<keyword evidence="4" id="KW-1133">Transmembrane helix</keyword>
<evidence type="ECO:0000256" key="2">
    <source>
        <dbReference type="ARBA" id="ARBA00022679"/>
    </source>
</evidence>
<dbReference type="Proteomes" id="UP001589943">
    <property type="component" value="Unassembled WGS sequence"/>
</dbReference>
<dbReference type="CDD" id="cd07989">
    <property type="entry name" value="LPLAT_AGPAT-like"/>
    <property type="match status" value="1"/>
</dbReference>
<dbReference type="RefSeq" id="WP_379481878.1">
    <property type="nucleotide sequence ID" value="NZ_JBHLTL010000011.1"/>
</dbReference>
<dbReference type="Pfam" id="PF01553">
    <property type="entry name" value="Acyltransferase"/>
    <property type="match status" value="1"/>
</dbReference>
<feature type="transmembrane region" description="Helical" evidence="4">
    <location>
        <begin position="7"/>
        <end position="28"/>
    </location>
</feature>